<organism evidence="1 2">
    <name type="scientific">Indicator maculatus</name>
    <name type="common">spotted honeyguide</name>
    <dbReference type="NCBI Taxonomy" id="545262"/>
    <lineage>
        <taxon>Eukaryota</taxon>
        <taxon>Metazoa</taxon>
        <taxon>Chordata</taxon>
        <taxon>Craniata</taxon>
        <taxon>Vertebrata</taxon>
        <taxon>Euteleostomi</taxon>
        <taxon>Archelosauria</taxon>
        <taxon>Archosauria</taxon>
        <taxon>Dinosauria</taxon>
        <taxon>Saurischia</taxon>
        <taxon>Theropoda</taxon>
        <taxon>Coelurosauria</taxon>
        <taxon>Aves</taxon>
        <taxon>Neognathae</taxon>
        <taxon>Neoaves</taxon>
        <taxon>Telluraves</taxon>
        <taxon>Coraciimorphae</taxon>
        <taxon>Piciformes</taxon>
        <taxon>Indicatoridae</taxon>
        <taxon>Indicator</taxon>
    </lineage>
</organism>
<dbReference type="OrthoDB" id="382013at2759"/>
<dbReference type="Proteomes" id="UP000557230">
    <property type="component" value="Unassembled WGS sequence"/>
</dbReference>
<keyword evidence="2" id="KW-1185">Reference proteome</keyword>
<comment type="caution">
    <text evidence="1">The sequence shown here is derived from an EMBL/GenBank/DDBJ whole genome shotgun (WGS) entry which is preliminary data.</text>
</comment>
<proteinExistence type="predicted"/>
<evidence type="ECO:0000313" key="2">
    <source>
        <dbReference type="Proteomes" id="UP000557230"/>
    </source>
</evidence>
<feature type="non-terminal residue" evidence="1">
    <location>
        <position position="1"/>
    </location>
</feature>
<gene>
    <name evidence="1" type="primary">Vwde_0</name>
    <name evidence="1" type="ORF">INDMAC_R06946</name>
</gene>
<dbReference type="AlphaFoldDB" id="A0A7L1G713"/>
<reference evidence="1 2" key="1">
    <citation type="submission" date="2019-09" db="EMBL/GenBank/DDBJ databases">
        <title>Bird 10,000 Genomes (B10K) Project - Family phase.</title>
        <authorList>
            <person name="Zhang G."/>
        </authorList>
    </citation>
    <scope>NUCLEOTIDE SEQUENCE [LARGE SCALE GENOMIC DNA]</scope>
    <source>
        <strain evidence="1">B10K-DU-001-78</strain>
        <tissue evidence="1">Muscle</tissue>
    </source>
</reference>
<accession>A0A7L1G713</accession>
<feature type="non-terminal residue" evidence="1">
    <location>
        <position position="122"/>
    </location>
</feature>
<protein>
    <submittedName>
        <fullName evidence="1">VWDE protein</fullName>
    </submittedName>
</protein>
<evidence type="ECO:0000313" key="1">
    <source>
        <dbReference type="EMBL" id="NXN09828.1"/>
    </source>
</evidence>
<dbReference type="EMBL" id="VXBD01004145">
    <property type="protein sequence ID" value="NXN09828.1"/>
    <property type="molecule type" value="Genomic_DNA"/>
</dbReference>
<name>A0A7L1G713_9PICI</name>
<sequence>SPLCSPKGPHILYKPQHSTSFDCLQLQQTAAQELLCDHSLPPAWYCFLIHNRPAEMQSDVSRSSDSLAAPGESKRLTACGNLQLLRGTKHCCLFRIPIRNCGEFFVYLLQPTPGCMACCAEG</sequence>